<dbReference type="InterPro" id="IPR011004">
    <property type="entry name" value="Trimer_LpxA-like_sf"/>
</dbReference>
<evidence type="ECO:0000313" key="6">
    <source>
        <dbReference type="EMBL" id="CDZ98870.1"/>
    </source>
</evidence>
<comment type="subcellular location">
    <subcellularLocation>
        <location evidence="1">Cytoplasm</location>
        <location evidence="1">Cytoskeleton</location>
    </subcellularLocation>
</comment>
<dbReference type="InterPro" id="IPR047125">
    <property type="entry name" value="DCTN5"/>
</dbReference>
<organism evidence="6">
    <name type="scientific">Phaffia rhodozyma</name>
    <name type="common">Yeast</name>
    <name type="synonym">Xanthophyllomyces dendrorhous</name>
    <dbReference type="NCBI Taxonomy" id="264483"/>
    <lineage>
        <taxon>Eukaryota</taxon>
        <taxon>Fungi</taxon>
        <taxon>Dikarya</taxon>
        <taxon>Basidiomycota</taxon>
        <taxon>Agaricomycotina</taxon>
        <taxon>Tremellomycetes</taxon>
        <taxon>Cystofilobasidiales</taxon>
        <taxon>Mrakiaceae</taxon>
        <taxon>Phaffia</taxon>
    </lineage>
</organism>
<keyword evidence="2" id="KW-0963">Cytoplasm</keyword>
<keyword evidence="3" id="KW-0206">Cytoskeleton</keyword>
<dbReference type="Pfam" id="PF21711">
    <property type="entry name" value="DCTN5"/>
    <property type="match status" value="1"/>
</dbReference>
<evidence type="ECO:0000256" key="2">
    <source>
        <dbReference type="ARBA" id="ARBA00022490"/>
    </source>
</evidence>
<proteinExistence type="inferred from homology"/>
<evidence type="ECO:0000256" key="1">
    <source>
        <dbReference type="ARBA" id="ARBA00004245"/>
    </source>
</evidence>
<dbReference type="PANTHER" id="PTHR46126:SF1">
    <property type="entry name" value="DYNACTIN SUBUNIT 5"/>
    <property type="match status" value="1"/>
</dbReference>
<reference evidence="6" key="1">
    <citation type="submission" date="2014-08" db="EMBL/GenBank/DDBJ databases">
        <authorList>
            <person name="Sharma Rahul"/>
            <person name="Thines Marco"/>
        </authorList>
    </citation>
    <scope>NUCLEOTIDE SEQUENCE</scope>
</reference>
<dbReference type="EMBL" id="LN483345">
    <property type="protein sequence ID" value="CDZ98870.1"/>
    <property type="molecule type" value="Genomic_DNA"/>
</dbReference>
<dbReference type="PANTHER" id="PTHR46126">
    <property type="entry name" value="DYNACTIN SUBUNIT 5"/>
    <property type="match status" value="1"/>
</dbReference>
<protein>
    <recommendedName>
        <fullName evidence="5">Dynactin subunit 5</fullName>
    </recommendedName>
</protein>
<evidence type="ECO:0000256" key="3">
    <source>
        <dbReference type="ARBA" id="ARBA00023212"/>
    </source>
</evidence>
<sequence>MSFEPPIVYRKVFLLRASPFMVDFSGSDDQCLFVFSSMLLLVLIGKKLTTLALFSDQDTGNKVSRRGSSIDVTSCSSFMKHAHAKAHTPTLPATIQGPQNITLGGKTIIHPGVILRGDLKRQGIGNKASVVLALGKYSLIGEGCVIRPPGKCYRGVFNFYPVRIGDHVHIGPGSIVEAAQIGNFVQIGKNCIIGKFTMIKDCVKIADNTVIPDMSVIPPFAHISGAPGKHIEDLPESTEEIMIVKTKAFYNRFRADSSLVGHPSRERS</sequence>
<name>A0A0F7SKR5_PHARH</name>
<accession>A0A0F7SKR5</accession>
<dbReference type="AlphaFoldDB" id="A0A0F7SKR5"/>
<dbReference type="GO" id="GO:0005869">
    <property type="term" value="C:dynactin complex"/>
    <property type="evidence" value="ECO:0007669"/>
    <property type="project" value="TreeGrafter"/>
</dbReference>
<comment type="similarity">
    <text evidence="4">Belongs to the dynactin subunits 5/6 family. Dynactin subunit 5 subfamily.</text>
</comment>
<evidence type="ECO:0000256" key="5">
    <source>
        <dbReference type="ARBA" id="ARBA00034865"/>
    </source>
</evidence>
<dbReference type="SUPFAM" id="SSF51161">
    <property type="entry name" value="Trimeric LpxA-like enzymes"/>
    <property type="match status" value="1"/>
</dbReference>
<dbReference type="Gene3D" id="2.160.10.10">
    <property type="entry name" value="Hexapeptide repeat proteins"/>
    <property type="match status" value="1"/>
</dbReference>
<dbReference type="CDD" id="cd03359">
    <property type="entry name" value="LbH_Dynactin_5"/>
    <property type="match status" value="1"/>
</dbReference>
<evidence type="ECO:0000256" key="4">
    <source>
        <dbReference type="ARBA" id="ARBA00034706"/>
    </source>
</evidence>